<evidence type="ECO:0000256" key="5">
    <source>
        <dbReference type="ARBA" id="ARBA00023251"/>
    </source>
</evidence>
<evidence type="ECO:0000256" key="2">
    <source>
        <dbReference type="ARBA" id="ARBA00022692"/>
    </source>
</evidence>
<gene>
    <name evidence="8" type="ORF">FPZ12_022370</name>
</gene>
<dbReference type="GO" id="GO:0046677">
    <property type="term" value="P:response to antibiotic"/>
    <property type="evidence" value="ECO:0007669"/>
    <property type="project" value="UniProtKB-KW"/>
</dbReference>
<evidence type="ECO:0000256" key="3">
    <source>
        <dbReference type="ARBA" id="ARBA00022989"/>
    </source>
</evidence>
<dbReference type="RefSeq" id="WP_144747477.1">
    <property type="nucleotide sequence ID" value="NZ_VMNW02000034.1"/>
</dbReference>
<dbReference type="InterPro" id="IPR013525">
    <property type="entry name" value="ABC2_TM"/>
</dbReference>
<keyword evidence="2 6" id="KW-0812">Transmembrane</keyword>
<evidence type="ECO:0000256" key="6">
    <source>
        <dbReference type="RuleBase" id="RU361157"/>
    </source>
</evidence>
<keyword evidence="6" id="KW-0813">Transport</keyword>
<feature type="transmembrane region" description="Helical" evidence="6">
    <location>
        <begin position="166"/>
        <end position="194"/>
    </location>
</feature>
<evidence type="ECO:0000313" key="8">
    <source>
        <dbReference type="EMBL" id="KAA9158585.1"/>
    </source>
</evidence>
<dbReference type="EMBL" id="VMNW02000034">
    <property type="protein sequence ID" value="KAA9158585.1"/>
    <property type="molecule type" value="Genomic_DNA"/>
</dbReference>
<feature type="transmembrane region" description="Helical" evidence="6">
    <location>
        <begin position="214"/>
        <end position="237"/>
    </location>
</feature>
<proteinExistence type="inferred from homology"/>
<dbReference type="PIRSF" id="PIRSF006648">
    <property type="entry name" value="DrrB"/>
    <property type="match status" value="1"/>
</dbReference>
<dbReference type="PROSITE" id="PS51012">
    <property type="entry name" value="ABC_TM2"/>
    <property type="match status" value="1"/>
</dbReference>
<accession>A0A5N0V1Y0</accession>
<reference evidence="8" key="1">
    <citation type="submission" date="2019-09" db="EMBL/GenBank/DDBJ databases">
        <authorList>
            <person name="Teo W.F.A."/>
            <person name="Duangmal K."/>
        </authorList>
    </citation>
    <scope>NUCLEOTIDE SEQUENCE [LARGE SCALE GENOMIC DNA]</scope>
    <source>
        <strain evidence="8">K81G1</strain>
    </source>
</reference>
<dbReference type="GO" id="GO:0043190">
    <property type="term" value="C:ATP-binding cassette (ABC) transporter complex"/>
    <property type="evidence" value="ECO:0007669"/>
    <property type="project" value="InterPro"/>
</dbReference>
<dbReference type="AlphaFoldDB" id="A0A5N0V1Y0"/>
<organism evidence="8 9">
    <name type="scientific">Amycolatopsis acidicola</name>
    <dbReference type="NCBI Taxonomy" id="2596893"/>
    <lineage>
        <taxon>Bacteria</taxon>
        <taxon>Bacillati</taxon>
        <taxon>Actinomycetota</taxon>
        <taxon>Actinomycetes</taxon>
        <taxon>Pseudonocardiales</taxon>
        <taxon>Pseudonocardiaceae</taxon>
        <taxon>Amycolatopsis</taxon>
    </lineage>
</organism>
<feature type="transmembrane region" description="Helical" evidence="6">
    <location>
        <begin position="22"/>
        <end position="40"/>
    </location>
</feature>
<dbReference type="Pfam" id="PF01061">
    <property type="entry name" value="ABC2_membrane"/>
    <property type="match status" value="1"/>
</dbReference>
<feature type="transmembrane region" description="Helical" evidence="6">
    <location>
        <begin position="130"/>
        <end position="154"/>
    </location>
</feature>
<keyword evidence="9" id="KW-1185">Reference proteome</keyword>
<keyword evidence="3 6" id="KW-1133">Transmembrane helix</keyword>
<dbReference type="OrthoDB" id="4526018at2"/>
<comment type="caution">
    <text evidence="8">The sequence shown here is derived from an EMBL/GenBank/DDBJ whole genome shotgun (WGS) entry which is preliminary data.</text>
</comment>
<keyword evidence="4 6" id="KW-0472">Membrane</keyword>
<dbReference type="InterPro" id="IPR051328">
    <property type="entry name" value="T7SS_ABC-Transporter"/>
</dbReference>
<name>A0A5N0V1Y0_9PSEU</name>
<sequence length="247" mass="25363">MPEVTALIRHNATLLVREPGPLLSRMILPLAFLLALRPLYTAAQGTIGGTTQAVLGALITFSLLAMSIVGASMLNERVWHTWNRLRATTLRPAQILAGKGIPALGALLAQQAVVLVFGVLVLGMRVASPALLVISLLAWTLLLLALGATLGVFAGSYGALSASYDVGGLVLSSLGGALVPISAMPGWLATIAPVSPGYWAVTALRGATTGDAAAAWRGSAVLLAFAAAAALLAGWRISRGWGRSAKL</sequence>
<evidence type="ECO:0000313" key="9">
    <source>
        <dbReference type="Proteomes" id="UP000319769"/>
    </source>
</evidence>
<feature type="transmembrane region" description="Helical" evidence="6">
    <location>
        <begin position="95"/>
        <end position="124"/>
    </location>
</feature>
<protein>
    <recommendedName>
        <fullName evidence="6">Transport permease protein</fullName>
    </recommendedName>
</protein>
<keyword evidence="5" id="KW-0046">Antibiotic resistance</keyword>
<keyword evidence="6" id="KW-1003">Cell membrane</keyword>
<dbReference type="GO" id="GO:0140359">
    <property type="term" value="F:ABC-type transporter activity"/>
    <property type="evidence" value="ECO:0007669"/>
    <property type="project" value="InterPro"/>
</dbReference>
<evidence type="ECO:0000259" key="7">
    <source>
        <dbReference type="PROSITE" id="PS51012"/>
    </source>
</evidence>
<evidence type="ECO:0000256" key="1">
    <source>
        <dbReference type="ARBA" id="ARBA00004141"/>
    </source>
</evidence>
<dbReference type="InterPro" id="IPR000412">
    <property type="entry name" value="ABC_2_transport"/>
</dbReference>
<dbReference type="InterPro" id="IPR047817">
    <property type="entry name" value="ABC2_TM_bact-type"/>
</dbReference>
<comment type="subcellular location">
    <subcellularLocation>
        <location evidence="6">Cell membrane</location>
        <topology evidence="6">Multi-pass membrane protein</topology>
    </subcellularLocation>
    <subcellularLocation>
        <location evidence="1">Membrane</location>
        <topology evidence="1">Multi-pass membrane protein</topology>
    </subcellularLocation>
</comment>
<feature type="domain" description="ABC transmembrane type-2" evidence="7">
    <location>
        <begin position="20"/>
        <end position="240"/>
    </location>
</feature>
<dbReference type="PANTHER" id="PTHR43077:SF10">
    <property type="entry name" value="TRANSPORT PERMEASE PROTEIN"/>
    <property type="match status" value="1"/>
</dbReference>
<feature type="transmembrane region" description="Helical" evidence="6">
    <location>
        <begin position="52"/>
        <end position="74"/>
    </location>
</feature>
<evidence type="ECO:0000256" key="4">
    <source>
        <dbReference type="ARBA" id="ARBA00023136"/>
    </source>
</evidence>
<comment type="similarity">
    <text evidence="6">Belongs to the ABC-2 integral membrane protein family.</text>
</comment>
<dbReference type="Proteomes" id="UP000319769">
    <property type="component" value="Unassembled WGS sequence"/>
</dbReference>
<dbReference type="PANTHER" id="PTHR43077">
    <property type="entry name" value="TRANSPORT PERMEASE YVFS-RELATED"/>
    <property type="match status" value="1"/>
</dbReference>